<evidence type="ECO:0000256" key="1">
    <source>
        <dbReference type="ARBA" id="ARBA00004167"/>
    </source>
</evidence>
<protein>
    <submittedName>
        <fullName evidence="8">TonB family protein</fullName>
    </submittedName>
</protein>
<name>A0A9X3AKM0_9SPHN</name>
<dbReference type="AlphaFoldDB" id="A0A9X3AKM0"/>
<feature type="transmembrane region" description="Helical" evidence="6">
    <location>
        <begin position="15"/>
        <end position="36"/>
    </location>
</feature>
<sequence>MAYLSHTTWKDRPGAVAAVVAIHGLVGYALVTGLSFEKIIETVKNPQGINVEVPLDPPPPPPEPDPQVEPEPSLVTPPVHAPAPPLDLSPVRPPIDTTPIIVPLPDPVPFVVPRPTPSATPARPAFDPVAVRPRGDPGKWVTVEDYRSSWISREWTGVTRFRLTVGANGKVQDCAVTASSGHAELDNATCALISRRAQFEPARDATGTKIAGSYASAVRWELPE</sequence>
<organism evidence="8 9">
    <name type="scientific">Tsuneonella litorea</name>
    <dbReference type="NCBI Taxonomy" id="2976475"/>
    <lineage>
        <taxon>Bacteria</taxon>
        <taxon>Pseudomonadati</taxon>
        <taxon>Pseudomonadota</taxon>
        <taxon>Alphaproteobacteria</taxon>
        <taxon>Sphingomonadales</taxon>
        <taxon>Erythrobacteraceae</taxon>
        <taxon>Tsuneonella</taxon>
    </lineage>
</organism>
<dbReference type="Pfam" id="PF03544">
    <property type="entry name" value="TonB_C"/>
    <property type="match status" value="1"/>
</dbReference>
<keyword evidence="9" id="KW-1185">Reference proteome</keyword>
<comment type="caution">
    <text evidence="8">The sequence shown here is derived from an EMBL/GenBank/DDBJ whole genome shotgun (WGS) entry which is preliminary data.</text>
</comment>
<evidence type="ECO:0000256" key="2">
    <source>
        <dbReference type="ARBA" id="ARBA00022692"/>
    </source>
</evidence>
<evidence type="ECO:0000256" key="6">
    <source>
        <dbReference type="SAM" id="Phobius"/>
    </source>
</evidence>
<gene>
    <name evidence="8" type="ORF">N0B51_06230</name>
</gene>
<keyword evidence="2 6" id="KW-0812">Transmembrane</keyword>
<dbReference type="Proteomes" id="UP001142648">
    <property type="component" value="Unassembled WGS sequence"/>
</dbReference>
<keyword evidence="4 6" id="KW-0472">Membrane</keyword>
<feature type="compositionally biased region" description="Pro residues" evidence="5">
    <location>
        <begin position="55"/>
        <end position="69"/>
    </location>
</feature>
<dbReference type="Gene3D" id="3.30.1150.10">
    <property type="match status" value="1"/>
</dbReference>
<evidence type="ECO:0000259" key="7">
    <source>
        <dbReference type="Pfam" id="PF03544"/>
    </source>
</evidence>
<evidence type="ECO:0000256" key="4">
    <source>
        <dbReference type="ARBA" id="ARBA00023136"/>
    </source>
</evidence>
<comment type="subcellular location">
    <subcellularLocation>
        <location evidence="1">Membrane</location>
        <topology evidence="1">Single-pass membrane protein</topology>
    </subcellularLocation>
</comment>
<evidence type="ECO:0000313" key="9">
    <source>
        <dbReference type="Proteomes" id="UP001142648"/>
    </source>
</evidence>
<reference evidence="8" key="1">
    <citation type="submission" date="2022-09" db="EMBL/GenBank/DDBJ databases">
        <title>The genome sequence of Tsuneonella sp. YG55.</title>
        <authorList>
            <person name="Liu Y."/>
        </authorList>
    </citation>
    <scope>NUCLEOTIDE SEQUENCE</scope>
    <source>
        <strain evidence="8">YG55</strain>
    </source>
</reference>
<evidence type="ECO:0000313" key="8">
    <source>
        <dbReference type="EMBL" id="MCT2558574.1"/>
    </source>
</evidence>
<dbReference type="InterPro" id="IPR037682">
    <property type="entry name" value="TonB_C"/>
</dbReference>
<keyword evidence="3 6" id="KW-1133">Transmembrane helix</keyword>
<dbReference type="GO" id="GO:0016020">
    <property type="term" value="C:membrane"/>
    <property type="evidence" value="ECO:0007669"/>
    <property type="project" value="UniProtKB-SubCell"/>
</dbReference>
<dbReference type="GO" id="GO:0055085">
    <property type="term" value="P:transmembrane transport"/>
    <property type="evidence" value="ECO:0007669"/>
    <property type="project" value="InterPro"/>
</dbReference>
<feature type="region of interest" description="Disordered" evidence="5">
    <location>
        <begin position="50"/>
        <end position="83"/>
    </location>
</feature>
<dbReference type="InterPro" id="IPR006260">
    <property type="entry name" value="TonB/TolA_C"/>
</dbReference>
<dbReference type="RefSeq" id="WP_259961407.1">
    <property type="nucleotide sequence ID" value="NZ_JAOAMV010000002.1"/>
</dbReference>
<feature type="domain" description="TonB C-terminal" evidence="7">
    <location>
        <begin position="152"/>
        <end position="222"/>
    </location>
</feature>
<dbReference type="SUPFAM" id="SSF74653">
    <property type="entry name" value="TolA/TonB C-terminal domain"/>
    <property type="match status" value="1"/>
</dbReference>
<dbReference type="EMBL" id="JAOAMV010000002">
    <property type="protein sequence ID" value="MCT2558574.1"/>
    <property type="molecule type" value="Genomic_DNA"/>
</dbReference>
<proteinExistence type="predicted"/>
<evidence type="ECO:0000256" key="3">
    <source>
        <dbReference type="ARBA" id="ARBA00022989"/>
    </source>
</evidence>
<evidence type="ECO:0000256" key="5">
    <source>
        <dbReference type="SAM" id="MobiDB-lite"/>
    </source>
</evidence>
<accession>A0A9X3AKM0</accession>
<dbReference type="NCBIfam" id="TIGR01352">
    <property type="entry name" value="tonB_Cterm"/>
    <property type="match status" value="1"/>
</dbReference>